<feature type="domain" description="Nucleotidyl transferase" evidence="6">
    <location>
        <begin position="8"/>
        <end position="267"/>
    </location>
</feature>
<dbReference type="PANTHER" id="PTHR43197">
    <property type="entry name" value="UTP--GLUCOSE-1-PHOSPHATE URIDYLYLTRANSFERASE"/>
    <property type="match status" value="1"/>
</dbReference>
<dbReference type="Pfam" id="PF00483">
    <property type="entry name" value="NTP_transferase"/>
    <property type="match status" value="1"/>
</dbReference>
<evidence type="ECO:0000259" key="6">
    <source>
        <dbReference type="Pfam" id="PF00483"/>
    </source>
</evidence>
<evidence type="ECO:0000313" key="14">
    <source>
        <dbReference type="Proteomes" id="UP001209486"/>
    </source>
</evidence>
<sequence length="307" mass="34009">MKQKVASAVIPAAGRGNRMYPLTKSIPKELLPLVDRPVILTVMEEGVRAGIEQFHVVTSPQKPALREFFSPEPEENPCPRIEFPQVNFVVQEQARGLGHAVLQAKEAIGNMPFVVQLPDDIFHEEDPLLQTMLRVHEHTSGCVVALMEVSLEEVGAYSTTAAQRETFTAEITGNHKVFRLSRIVEKPTPEQVQSPYAIMGRYVLSPQIFEVLERTPPGRNDEIQLTDALAVLADTPPELGGGVWGVVSRGRHFDTGNMRGYLRAQAELSLEHKFLGTDLQERLRHLLCQGEGNTTSSLETTEGEGNN</sequence>
<dbReference type="EMBL" id="JABCUV010000011">
    <property type="protein sequence ID" value="NMW93854.1"/>
    <property type="molecule type" value="Genomic_DNA"/>
</dbReference>
<dbReference type="EMBL" id="JABCUS010000003">
    <property type="protein sequence ID" value="NMX02763.1"/>
    <property type="molecule type" value="Genomic_DNA"/>
</dbReference>
<evidence type="ECO:0000313" key="10">
    <source>
        <dbReference type="EMBL" id="NMX02763.1"/>
    </source>
</evidence>
<evidence type="ECO:0000256" key="3">
    <source>
        <dbReference type="ARBA" id="ARBA00022679"/>
    </source>
</evidence>
<dbReference type="Proteomes" id="UP001209486">
    <property type="component" value="Unassembled WGS sequence"/>
</dbReference>
<evidence type="ECO:0000313" key="7">
    <source>
        <dbReference type="EMBL" id="MCU9969097.1"/>
    </source>
</evidence>
<evidence type="ECO:0000313" key="11">
    <source>
        <dbReference type="Proteomes" id="UP000575397"/>
    </source>
</evidence>
<dbReference type="Proteomes" id="UP000578252">
    <property type="component" value="Unassembled WGS sequence"/>
</dbReference>
<keyword evidence="3 10" id="KW-0808">Transferase</keyword>
<evidence type="ECO:0000313" key="9">
    <source>
        <dbReference type="EMBL" id="NMW93854.1"/>
    </source>
</evidence>
<dbReference type="OrthoDB" id="9803306at2"/>
<accession>A0A2J9KNU1</accession>
<dbReference type="SUPFAM" id="SSF53448">
    <property type="entry name" value="Nucleotide-diphospho-sugar transferases"/>
    <property type="match status" value="1"/>
</dbReference>
<name>A0A2J9KNU1_9ACTO</name>
<evidence type="ECO:0000256" key="2">
    <source>
        <dbReference type="ARBA" id="ARBA00012415"/>
    </source>
</evidence>
<dbReference type="EC" id="2.7.7.9" evidence="2"/>
<dbReference type="EMBL" id="JABCUR010000001">
    <property type="protein sequence ID" value="NMW64303.1"/>
    <property type="molecule type" value="Genomic_DNA"/>
</dbReference>
<dbReference type="Gene3D" id="3.90.550.10">
    <property type="entry name" value="Spore Coat Polysaccharide Biosynthesis Protein SpsA, Chain A"/>
    <property type="match status" value="1"/>
</dbReference>
<gene>
    <name evidence="7" type="ORF">FYZ43_06750</name>
    <name evidence="9" type="ORF">HHJ74_09205</name>
    <name evidence="10" type="ORF">HHJ77_02145</name>
    <name evidence="8" type="ORF">HHJ78_01830</name>
</gene>
<proteinExistence type="inferred from homology"/>
<comment type="catalytic activity">
    <reaction evidence="5">
        <text>alpha-D-glucose 1-phosphate + UTP + H(+) = UDP-alpha-D-glucose + diphosphate</text>
        <dbReference type="Rhea" id="RHEA:19889"/>
        <dbReference type="ChEBI" id="CHEBI:15378"/>
        <dbReference type="ChEBI" id="CHEBI:33019"/>
        <dbReference type="ChEBI" id="CHEBI:46398"/>
        <dbReference type="ChEBI" id="CHEBI:58601"/>
        <dbReference type="ChEBI" id="CHEBI:58885"/>
        <dbReference type="EC" id="2.7.7.9"/>
    </reaction>
</comment>
<dbReference type="GO" id="GO:0006011">
    <property type="term" value="P:UDP-alpha-D-glucose metabolic process"/>
    <property type="evidence" value="ECO:0007669"/>
    <property type="project" value="InterPro"/>
</dbReference>
<dbReference type="EMBL" id="VSZY01000009">
    <property type="protein sequence ID" value="MCU9969097.1"/>
    <property type="molecule type" value="Genomic_DNA"/>
</dbReference>
<dbReference type="RefSeq" id="WP_004013307.1">
    <property type="nucleotide sequence ID" value="NZ_CAMUNX010000017.1"/>
</dbReference>
<reference evidence="7 14" key="1">
    <citation type="submission" date="2019-08" db="EMBL/GenBank/DDBJ databases">
        <title>Comparison of rpoB and gyrB Sequences from Mobiluncus Species and Development of a Multiplex PCR Method for Clinical Detection of Mobiluncus curtisii and Mobiluncus mulieris.</title>
        <authorList>
            <person name="Yang L."/>
            <person name="Shen Y."/>
            <person name="Xu G."/>
            <person name="Shu L.-B."/>
            <person name="Hu J."/>
            <person name="Zhang R."/>
            <person name="Wang Y."/>
            <person name="Zhou H.-W."/>
            <person name="Zhang X."/>
        </authorList>
    </citation>
    <scope>NUCLEOTIDE SEQUENCE [LARGE SCALE GENOMIC DNA]</scope>
    <source>
        <strain evidence="7 14">M26</strain>
    </source>
</reference>
<dbReference type="GO" id="GO:0003983">
    <property type="term" value="F:UTP:glucose-1-phosphate uridylyltransferase activity"/>
    <property type="evidence" value="ECO:0007669"/>
    <property type="project" value="UniProtKB-EC"/>
</dbReference>
<reference evidence="11 12" key="2">
    <citation type="submission" date="2020-04" db="EMBL/GenBank/DDBJ databases">
        <title>Antimicrobial susceptibility and clonality of vaginal-derived multi-drug resistant Mobiluncus isolates in China.</title>
        <authorList>
            <person name="Zhang X."/>
        </authorList>
    </citation>
    <scope>NUCLEOTIDE SEQUENCE [LARGE SCALE GENOMIC DNA]</scope>
    <source>
        <strain evidence="10 11">12</strain>
        <strain evidence="8 12">13</strain>
        <strain evidence="9 13">7</strain>
    </source>
</reference>
<dbReference type="Proteomes" id="UP000575397">
    <property type="component" value="Unassembled WGS sequence"/>
</dbReference>
<dbReference type="AlphaFoldDB" id="A0A2J9KNU1"/>
<keyword evidence="4" id="KW-0548">Nucleotidyltransferase</keyword>
<protein>
    <recommendedName>
        <fullName evidence="2">UTP--glucose-1-phosphate uridylyltransferase</fullName>
        <ecNumber evidence="2">2.7.7.9</ecNumber>
    </recommendedName>
</protein>
<dbReference type="PANTHER" id="PTHR43197:SF1">
    <property type="entry name" value="UTP--GLUCOSE-1-PHOSPHATE URIDYLYLTRANSFERASE"/>
    <property type="match status" value="1"/>
</dbReference>
<comment type="caution">
    <text evidence="10">The sequence shown here is derived from an EMBL/GenBank/DDBJ whole genome shotgun (WGS) entry which is preliminary data.</text>
</comment>
<dbReference type="InterPro" id="IPR005771">
    <property type="entry name" value="GalU_uridylyltTrfase_bac/arc"/>
</dbReference>
<evidence type="ECO:0000313" key="13">
    <source>
        <dbReference type="Proteomes" id="UP000582487"/>
    </source>
</evidence>
<evidence type="ECO:0000256" key="5">
    <source>
        <dbReference type="ARBA" id="ARBA00048128"/>
    </source>
</evidence>
<evidence type="ECO:0000256" key="4">
    <source>
        <dbReference type="ARBA" id="ARBA00022695"/>
    </source>
</evidence>
<comment type="similarity">
    <text evidence="1">Belongs to the UDPGP type 2 family.</text>
</comment>
<evidence type="ECO:0000313" key="12">
    <source>
        <dbReference type="Proteomes" id="UP000578252"/>
    </source>
</evidence>
<evidence type="ECO:0000313" key="8">
    <source>
        <dbReference type="EMBL" id="NMW64303.1"/>
    </source>
</evidence>
<evidence type="ECO:0000256" key="1">
    <source>
        <dbReference type="ARBA" id="ARBA00006890"/>
    </source>
</evidence>
<organism evidence="10 11">
    <name type="scientific">Mobiluncus mulieris</name>
    <dbReference type="NCBI Taxonomy" id="2052"/>
    <lineage>
        <taxon>Bacteria</taxon>
        <taxon>Bacillati</taxon>
        <taxon>Actinomycetota</taxon>
        <taxon>Actinomycetes</taxon>
        <taxon>Actinomycetales</taxon>
        <taxon>Actinomycetaceae</taxon>
        <taxon>Mobiluncus</taxon>
    </lineage>
</organism>
<dbReference type="InterPro" id="IPR029044">
    <property type="entry name" value="Nucleotide-diphossugar_trans"/>
</dbReference>
<dbReference type="Proteomes" id="UP000582487">
    <property type="component" value="Unassembled WGS sequence"/>
</dbReference>
<dbReference type="InterPro" id="IPR005835">
    <property type="entry name" value="NTP_transferase_dom"/>
</dbReference>